<dbReference type="VEuPathDB" id="FungiDB:A1Q1_01374"/>
<evidence type="ECO:0000256" key="1">
    <source>
        <dbReference type="ARBA" id="ARBA00012344"/>
    </source>
</evidence>
<dbReference type="InterPro" id="IPR006840">
    <property type="entry name" value="ChaC"/>
</dbReference>
<dbReference type="GeneID" id="25984888"/>
<dbReference type="KEGG" id="tasa:A1Q1_01374"/>
<dbReference type="PANTHER" id="PTHR12192">
    <property type="entry name" value="CATION TRANSPORT PROTEIN CHAC-RELATED"/>
    <property type="match status" value="1"/>
</dbReference>
<dbReference type="Gene3D" id="3.10.490.10">
    <property type="entry name" value="Gamma-glutamyl cyclotransferase-like"/>
    <property type="match status" value="1"/>
</dbReference>
<reference evidence="3" key="1">
    <citation type="journal article" date="2003" name="Mycoses">
        <title>Disseminated trichosporonosis in China.</title>
        <authorList>
            <person name="Yang R."/>
            <person name="Ao J."/>
            <person name="Wang W."/>
            <person name="Song K."/>
            <person name="Li R."/>
            <person name="Wang D."/>
        </authorList>
    </citation>
    <scope>NUCLEOTIDE SEQUENCE [LARGE SCALE GENOMIC DNA]</scope>
    <source>
        <strain evidence="3">CBS 2479</strain>
    </source>
</reference>
<dbReference type="PANTHER" id="PTHR12192:SF2">
    <property type="entry name" value="GLUTATHIONE-SPECIFIC GAMMA-GLUTAMYLCYCLOTRANSFERASE 2"/>
    <property type="match status" value="1"/>
</dbReference>
<dbReference type="HOGENOM" id="CLU_070703_0_2_1"/>
<dbReference type="CDD" id="cd06661">
    <property type="entry name" value="GGCT_like"/>
    <property type="match status" value="1"/>
</dbReference>
<comment type="caution">
    <text evidence="3">The sequence shown here is derived from an EMBL/GenBank/DDBJ whole genome shotgun (WGS) entry which is preliminary data.</text>
</comment>
<accession>J4UE37</accession>
<dbReference type="EC" id="4.3.2.7" evidence="1"/>
<dbReference type="RefSeq" id="XP_014179888.1">
    <property type="nucleotide sequence ID" value="XM_014324413.1"/>
</dbReference>
<organism evidence="3">
    <name type="scientific">Trichosporon asahii var. asahii (strain ATCC 90039 / CBS 2479 / JCM 2466 / KCTC 7840 / NBRC 103889/ NCYC 2677 / UAMH 7654)</name>
    <name type="common">Yeast</name>
    <dbReference type="NCBI Taxonomy" id="1186058"/>
    <lineage>
        <taxon>Eukaryota</taxon>
        <taxon>Fungi</taxon>
        <taxon>Dikarya</taxon>
        <taxon>Basidiomycota</taxon>
        <taxon>Agaricomycotina</taxon>
        <taxon>Tremellomycetes</taxon>
        <taxon>Trichosporonales</taxon>
        <taxon>Trichosporonaceae</taxon>
        <taxon>Trichosporon</taxon>
    </lineage>
</organism>
<dbReference type="OrthoDB" id="5894at2759"/>
<reference evidence="3" key="3">
    <citation type="submission" date="2012-07" db="EMBL/GenBank/DDBJ databases">
        <authorList>
            <person name="Yang R.-Y."/>
            <person name="Li H.-T."/>
            <person name="Zhu H."/>
            <person name="Zhou G.-P."/>
            <person name="Wang M."/>
            <person name="Wang L."/>
        </authorList>
    </citation>
    <scope>NUCLEOTIDE SEQUENCE</scope>
    <source>
        <strain evidence="3">CBS 2479</strain>
    </source>
</reference>
<gene>
    <name evidence="3" type="ORF">A1Q1_01374</name>
</gene>
<dbReference type="AlphaFoldDB" id="J4UE37"/>
<reference evidence="3" key="2">
    <citation type="journal article" date="2012" name="Eukaryot. Cell">
        <title>Draft genome sequence of CBS 2479, the standard type strain of Trichosporon asahii.</title>
        <authorList>
            <person name="Yang R.Y."/>
            <person name="Li H.T."/>
            <person name="Zhu H."/>
            <person name="Zhou G.P."/>
            <person name="Wang M."/>
            <person name="Wang L."/>
        </authorList>
    </citation>
    <scope>NUCLEOTIDE SEQUENCE [LARGE SCALE GENOMIC DNA]</scope>
</reference>
<keyword evidence="2" id="KW-0456">Lyase</keyword>
<name>J4UE37_TRIAS</name>
<dbReference type="SUPFAM" id="SSF110857">
    <property type="entry name" value="Gamma-glutamyl cyclotransferase-like"/>
    <property type="match status" value="1"/>
</dbReference>
<dbReference type="InterPro" id="IPR013024">
    <property type="entry name" value="GGCT-like"/>
</dbReference>
<dbReference type="EMBL" id="ALBS01000170">
    <property type="protein sequence ID" value="EJT49470.1"/>
    <property type="molecule type" value="Genomic_DNA"/>
</dbReference>
<evidence type="ECO:0000256" key="2">
    <source>
        <dbReference type="ARBA" id="ARBA00023239"/>
    </source>
</evidence>
<dbReference type="GO" id="GO:0061928">
    <property type="term" value="F:glutathione specific gamma-glutamylcyclotransferase activity"/>
    <property type="evidence" value="ECO:0007669"/>
    <property type="project" value="UniProtKB-EC"/>
</dbReference>
<sequence>MASITSASASSALAPVVATGSGSEANPKSATWVFGYGSIIWRPDFEFAEKRTGWVNDHTRRFWQGSPDHRGQPGALGRVLTLVPELGSECWGVCYRLPKEKEDDIMAALDYRERGGYVRINVPFEYEVSRGVTEKVTAITYIASPDNKYYLGPVPMEDMVRQIYFARGESGKNIDYVLNLARHLETMGLADDHIHELAVQLESRAAKEAIPAQLQSPVQTTTQVIA</sequence>
<proteinExistence type="predicted"/>
<dbReference type="Proteomes" id="UP000002748">
    <property type="component" value="Unassembled WGS sequence"/>
</dbReference>
<evidence type="ECO:0000313" key="3">
    <source>
        <dbReference type="EMBL" id="EJT49470.1"/>
    </source>
</evidence>
<dbReference type="Pfam" id="PF04752">
    <property type="entry name" value="ChaC"/>
    <property type="match status" value="1"/>
</dbReference>
<dbReference type="InterPro" id="IPR036568">
    <property type="entry name" value="GGCT-like_sf"/>
</dbReference>
<dbReference type="GO" id="GO:0006751">
    <property type="term" value="P:glutathione catabolic process"/>
    <property type="evidence" value="ECO:0007669"/>
    <property type="project" value="InterPro"/>
</dbReference>
<protein>
    <recommendedName>
        <fullName evidence="1">glutathione-specific gamma-glutamylcyclotransferase</fullName>
        <ecNumber evidence="1">4.3.2.7</ecNumber>
    </recommendedName>
</protein>
<dbReference type="GO" id="GO:0005737">
    <property type="term" value="C:cytoplasm"/>
    <property type="evidence" value="ECO:0007669"/>
    <property type="project" value="TreeGrafter"/>
</dbReference>